<keyword evidence="5" id="KW-1185">Reference proteome</keyword>
<name>A0A1M6CCT8_9ACTN</name>
<dbReference type="EMBL" id="FQZG01000009">
    <property type="protein sequence ID" value="SHI58832.1"/>
    <property type="molecule type" value="Genomic_DNA"/>
</dbReference>
<evidence type="ECO:0000313" key="5">
    <source>
        <dbReference type="Proteomes" id="UP000184512"/>
    </source>
</evidence>
<keyword evidence="2" id="KW-0472">Membrane</keyword>
<keyword evidence="2" id="KW-1133">Transmembrane helix</keyword>
<dbReference type="GO" id="GO:0004175">
    <property type="term" value="F:endopeptidase activity"/>
    <property type="evidence" value="ECO:0007669"/>
    <property type="project" value="UniProtKB-ARBA"/>
</dbReference>
<keyword evidence="2" id="KW-0812">Transmembrane</keyword>
<dbReference type="GO" id="GO:0080120">
    <property type="term" value="P:CAAX-box protein maturation"/>
    <property type="evidence" value="ECO:0007669"/>
    <property type="project" value="UniProtKB-ARBA"/>
</dbReference>
<feature type="region of interest" description="Disordered" evidence="1">
    <location>
        <begin position="1"/>
        <end position="21"/>
    </location>
</feature>
<evidence type="ECO:0000256" key="1">
    <source>
        <dbReference type="SAM" id="MobiDB-lite"/>
    </source>
</evidence>
<dbReference type="InterPro" id="IPR052710">
    <property type="entry name" value="CAAX_protease"/>
</dbReference>
<dbReference type="AlphaFoldDB" id="A0A1M6CCT8"/>
<reference evidence="4 5" key="1">
    <citation type="submission" date="2016-11" db="EMBL/GenBank/DDBJ databases">
        <authorList>
            <person name="Jaros S."/>
            <person name="Januszkiewicz K."/>
            <person name="Wedrychowicz H."/>
        </authorList>
    </citation>
    <scope>NUCLEOTIDE SEQUENCE [LARGE SCALE GENOMIC DNA]</scope>
    <source>
        <strain evidence="4 5">DSM 12906</strain>
    </source>
</reference>
<dbReference type="PANTHER" id="PTHR36435:SF1">
    <property type="entry name" value="CAAX AMINO TERMINAL PROTEASE FAMILY PROTEIN"/>
    <property type="match status" value="1"/>
</dbReference>
<dbReference type="STRING" id="1123357.SAMN02745244_00660"/>
<dbReference type="Proteomes" id="UP000184512">
    <property type="component" value="Unassembled WGS sequence"/>
</dbReference>
<feature type="transmembrane region" description="Helical" evidence="2">
    <location>
        <begin position="129"/>
        <end position="153"/>
    </location>
</feature>
<feature type="transmembrane region" description="Helical" evidence="2">
    <location>
        <begin position="37"/>
        <end position="66"/>
    </location>
</feature>
<gene>
    <name evidence="4" type="ORF">SAMN02745244_00660</name>
</gene>
<evidence type="ECO:0000256" key="2">
    <source>
        <dbReference type="SAM" id="Phobius"/>
    </source>
</evidence>
<feature type="transmembrane region" description="Helical" evidence="2">
    <location>
        <begin position="86"/>
        <end position="108"/>
    </location>
</feature>
<evidence type="ECO:0000259" key="3">
    <source>
        <dbReference type="Pfam" id="PF02517"/>
    </source>
</evidence>
<dbReference type="PANTHER" id="PTHR36435">
    <property type="entry name" value="SLR1288 PROTEIN"/>
    <property type="match status" value="1"/>
</dbReference>
<feature type="transmembrane region" description="Helical" evidence="2">
    <location>
        <begin position="283"/>
        <end position="301"/>
    </location>
</feature>
<dbReference type="RefSeq" id="WP_073186130.1">
    <property type="nucleotide sequence ID" value="NZ_FQZG01000009.1"/>
</dbReference>
<dbReference type="OrthoDB" id="2680086at2"/>
<dbReference type="InterPro" id="IPR003675">
    <property type="entry name" value="Rce1/LyrA-like_dom"/>
</dbReference>
<feature type="domain" description="CAAX prenyl protease 2/Lysostaphin resistance protein A-like" evidence="3">
    <location>
        <begin position="166"/>
        <end position="257"/>
    </location>
</feature>
<evidence type="ECO:0000313" key="4">
    <source>
        <dbReference type="EMBL" id="SHI58832.1"/>
    </source>
</evidence>
<proteinExistence type="predicted"/>
<sequence length="316" mass="33832">MAYPSNQPDPDSRTDKTSPAPPVTYAEQLSCQAGRPAALLGILIAFAFYFTLTPWISLAITAVSHYVTAPDVPFTDFQSYAASYQIPTGLAANGIAIAGLLLCCWLLMTRLHRAPLGQLSSVEQRLRRGYLGICLGIATILILGGSLLVGYLQSQPFQFAPQPQWWSFLVVVAIVTPWQAAAEEYLFRGYLLQSMTRLTANPWIGAAASSLVFASLHGVQNAALFVDRLAFGLLASTLVILTGGLEAGIAAHIINNVGAYSIAAMTSSIAQLRATQAISWTDALTNITIFAAFATAATLVIRLHRLPTRMDNADAS</sequence>
<feature type="transmembrane region" description="Helical" evidence="2">
    <location>
        <begin position="198"/>
        <end position="216"/>
    </location>
</feature>
<accession>A0A1M6CCT8</accession>
<dbReference type="Pfam" id="PF02517">
    <property type="entry name" value="Rce1-like"/>
    <property type="match status" value="1"/>
</dbReference>
<organism evidence="4 5">
    <name type="scientific">Tessaracoccus bendigoensis DSM 12906</name>
    <dbReference type="NCBI Taxonomy" id="1123357"/>
    <lineage>
        <taxon>Bacteria</taxon>
        <taxon>Bacillati</taxon>
        <taxon>Actinomycetota</taxon>
        <taxon>Actinomycetes</taxon>
        <taxon>Propionibacteriales</taxon>
        <taxon>Propionibacteriaceae</taxon>
        <taxon>Tessaracoccus</taxon>
    </lineage>
</organism>
<protein>
    <recommendedName>
        <fullName evidence="3">CAAX prenyl protease 2/Lysostaphin resistance protein A-like domain-containing protein</fullName>
    </recommendedName>
</protein>